<gene>
    <name evidence="1" type="ORF">M231_07956</name>
</gene>
<sequence length="100" mass="11070">MDISRGDYQCIVVHNQNEIAARIDTNAGTEVRQSYDRRFGNITATLLFDEGDAGEKFWVRHGPDGQERTGVGTPPPPEVDDWLLWVPEGNNGTTQDADPA</sequence>
<protein>
    <submittedName>
        <fullName evidence="1">Uncharacterized protein</fullName>
    </submittedName>
</protein>
<evidence type="ECO:0000313" key="2">
    <source>
        <dbReference type="Proteomes" id="UP000289152"/>
    </source>
</evidence>
<name>A0A4Q1B7X1_TREME</name>
<dbReference type="InParanoid" id="A0A4Q1B7X1"/>
<dbReference type="EMBL" id="SDIL01000191">
    <property type="protein sequence ID" value="RXK34789.1"/>
    <property type="molecule type" value="Genomic_DNA"/>
</dbReference>
<dbReference type="Proteomes" id="UP000289152">
    <property type="component" value="Unassembled WGS sequence"/>
</dbReference>
<proteinExistence type="predicted"/>
<reference evidence="1 2" key="1">
    <citation type="submission" date="2016-06" db="EMBL/GenBank/DDBJ databases">
        <title>Evolution of pathogenesis and genome organization in the Tremellales.</title>
        <authorList>
            <person name="Cuomo C."/>
            <person name="Litvintseva A."/>
            <person name="Heitman J."/>
            <person name="Chen Y."/>
            <person name="Sun S."/>
            <person name="Springer D."/>
            <person name="Dromer F."/>
            <person name="Young S."/>
            <person name="Zeng Q."/>
            <person name="Chapman S."/>
            <person name="Gujja S."/>
            <person name="Saif S."/>
            <person name="Birren B."/>
        </authorList>
    </citation>
    <scope>NUCLEOTIDE SEQUENCE [LARGE SCALE GENOMIC DNA]</scope>
    <source>
        <strain evidence="1 2">ATCC 28783</strain>
    </source>
</reference>
<evidence type="ECO:0000313" key="1">
    <source>
        <dbReference type="EMBL" id="RXK34789.1"/>
    </source>
</evidence>
<organism evidence="1 2">
    <name type="scientific">Tremella mesenterica</name>
    <name type="common">Jelly fungus</name>
    <dbReference type="NCBI Taxonomy" id="5217"/>
    <lineage>
        <taxon>Eukaryota</taxon>
        <taxon>Fungi</taxon>
        <taxon>Dikarya</taxon>
        <taxon>Basidiomycota</taxon>
        <taxon>Agaricomycotina</taxon>
        <taxon>Tremellomycetes</taxon>
        <taxon>Tremellales</taxon>
        <taxon>Tremellaceae</taxon>
        <taxon>Tremella</taxon>
    </lineage>
</organism>
<comment type="caution">
    <text evidence="1">The sequence shown here is derived from an EMBL/GenBank/DDBJ whole genome shotgun (WGS) entry which is preliminary data.</text>
</comment>
<keyword evidence="2" id="KW-1185">Reference proteome</keyword>
<accession>A0A4Q1B7X1</accession>
<dbReference type="AlphaFoldDB" id="A0A4Q1B7X1"/>